<comment type="caution">
    <text evidence="1">The sequence shown here is derived from an EMBL/GenBank/DDBJ whole genome shotgun (WGS) entry which is preliminary data.</text>
</comment>
<dbReference type="Proteomes" id="UP000004474">
    <property type="component" value="Unassembled WGS sequence"/>
</dbReference>
<dbReference type="AlphaFoldDB" id="K1E3J0"/>
<dbReference type="EMBL" id="ALWX01000023">
    <property type="protein sequence ID" value="EKA61581.1"/>
    <property type="molecule type" value="Genomic_DNA"/>
</dbReference>
<gene>
    <name evidence="1" type="ORF">B277_06854</name>
</gene>
<sequence>MAYRAAMGKKVKIGKVKVKEKCCVSKKRCSSCPIRLLKEGRLPDGYAVHKRKLVTAKAKERLRKAA</sequence>
<organism evidence="1 2">
    <name type="scientific">Janibacter hoylei PVAS-1</name>
    <dbReference type="NCBI Taxonomy" id="1210046"/>
    <lineage>
        <taxon>Bacteria</taxon>
        <taxon>Bacillati</taxon>
        <taxon>Actinomycetota</taxon>
        <taxon>Actinomycetes</taxon>
        <taxon>Micrococcales</taxon>
        <taxon>Intrasporangiaceae</taxon>
        <taxon>Janibacter</taxon>
    </lineage>
</organism>
<name>K1E3J0_9MICO</name>
<evidence type="ECO:0000313" key="2">
    <source>
        <dbReference type="Proteomes" id="UP000004474"/>
    </source>
</evidence>
<reference evidence="1 2" key="1">
    <citation type="journal article" date="2012" name="J. Bacteriol.">
        <title>Genome Sequence of Janibacter hoylei MTCC8307, Isolated from the Stratospheric Air.</title>
        <authorList>
            <person name="Pawar S.P."/>
            <person name="Dhotre D.P."/>
            <person name="Shetty S.A."/>
            <person name="Chowdhury S.P."/>
            <person name="Chaudhari B.L."/>
            <person name="Shouche Y.S."/>
        </authorList>
    </citation>
    <scope>NUCLEOTIDE SEQUENCE [LARGE SCALE GENOMIC DNA]</scope>
    <source>
        <strain evidence="1 2">PVAS-1</strain>
    </source>
</reference>
<evidence type="ECO:0000313" key="1">
    <source>
        <dbReference type="EMBL" id="EKA61581.1"/>
    </source>
</evidence>
<protein>
    <submittedName>
        <fullName evidence="1">Uncharacterized protein</fullName>
    </submittedName>
</protein>
<proteinExistence type="predicted"/>
<accession>K1E3J0</accession>
<dbReference type="STRING" id="1210046.B277_06854"/>
<dbReference type="PATRIC" id="fig|1210046.3.peg.1325"/>